<keyword evidence="2" id="KW-0963">Cytoplasm</keyword>
<dbReference type="RefSeq" id="WP_249512968.1">
    <property type="nucleotide sequence ID" value="NZ_CP093365.1"/>
</dbReference>
<organism evidence="4 5">
    <name type="scientific">Bombilactobacillus thymidiniphilus</name>
    <dbReference type="NCBI Taxonomy" id="2923363"/>
    <lineage>
        <taxon>Bacteria</taxon>
        <taxon>Bacillati</taxon>
        <taxon>Bacillota</taxon>
        <taxon>Bacilli</taxon>
        <taxon>Lactobacillales</taxon>
        <taxon>Lactobacillaceae</taxon>
        <taxon>Bombilactobacillus</taxon>
    </lineage>
</organism>
<evidence type="ECO:0000313" key="5">
    <source>
        <dbReference type="Proteomes" id="UP000831947"/>
    </source>
</evidence>
<dbReference type="InterPro" id="IPR050181">
    <property type="entry name" value="Cold_shock_domain"/>
</dbReference>
<sequence length="69" mass="7591">MITGTVDWFDEKKGIGELLTPTDEKIFVYFTAIQGEGFKTLNAGQKVKFEIAQGFKGLQAVNVRPVVVA</sequence>
<accession>A0ABY4PDN0</accession>
<dbReference type="InterPro" id="IPR012340">
    <property type="entry name" value="NA-bd_OB-fold"/>
</dbReference>
<evidence type="ECO:0000256" key="2">
    <source>
        <dbReference type="ARBA" id="ARBA00022490"/>
    </source>
</evidence>
<dbReference type="PRINTS" id="PR00050">
    <property type="entry name" value="COLDSHOCK"/>
</dbReference>
<gene>
    <name evidence="4" type="ORF">MOO47_00845</name>
</gene>
<dbReference type="PIRSF" id="PIRSF002599">
    <property type="entry name" value="Cold_shock_A"/>
    <property type="match status" value="1"/>
</dbReference>
<comment type="subcellular location">
    <subcellularLocation>
        <location evidence="1">Cytoplasm</location>
    </subcellularLocation>
</comment>
<dbReference type="InterPro" id="IPR002059">
    <property type="entry name" value="CSP_DNA-bd"/>
</dbReference>
<dbReference type="InterPro" id="IPR011129">
    <property type="entry name" value="CSD"/>
</dbReference>
<reference evidence="4 5" key="1">
    <citation type="journal article" date="2022" name="Int. J. Syst. Evol. Microbiol.">
        <title>Apilactobacillus apisilvae sp. nov., Nicolia spurrieriana gen. nov. sp. nov., Bombilactobacillus folatiphilus sp. nov. and Bombilactobacillus thymidiniphilus sp. nov., four new lactic acid bacterial isolates from stingless bees Tetragonula carbonaria and Austroplebeia australis.</title>
        <authorList>
            <person name="Oliphant S.A."/>
            <person name="Watson-Haigh N.S."/>
            <person name="Sumby K.M."/>
            <person name="Gardner J."/>
            <person name="Groom S."/>
            <person name="Jiranek V."/>
        </authorList>
    </citation>
    <scope>NUCLEOTIDE SEQUENCE [LARGE SCALE GENOMIC DNA]</scope>
    <source>
        <strain evidence="4 5">SG4_A1</strain>
    </source>
</reference>
<keyword evidence="5" id="KW-1185">Reference proteome</keyword>
<protein>
    <submittedName>
        <fullName evidence="4">Cold shock domain-containing protein</fullName>
    </submittedName>
</protein>
<dbReference type="InterPro" id="IPR012156">
    <property type="entry name" value="Cold_shock_CspA"/>
</dbReference>
<proteinExistence type="predicted"/>
<dbReference type="Proteomes" id="UP000831947">
    <property type="component" value="Chromosome"/>
</dbReference>
<dbReference type="SUPFAM" id="SSF50249">
    <property type="entry name" value="Nucleic acid-binding proteins"/>
    <property type="match status" value="1"/>
</dbReference>
<name>A0ABY4PDN0_9LACO</name>
<dbReference type="PROSITE" id="PS51857">
    <property type="entry name" value="CSD_2"/>
    <property type="match status" value="1"/>
</dbReference>
<feature type="domain" description="CSD" evidence="3">
    <location>
        <begin position="1"/>
        <end position="65"/>
    </location>
</feature>
<dbReference type="Gene3D" id="2.40.50.140">
    <property type="entry name" value="Nucleic acid-binding proteins"/>
    <property type="match status" value="1"/>
</dbReference>
<dbReference type="PANTHER" id="PTHR11544">
    <property type="entry name" value="COLD SHOCK DOMAIN CONTAINING PROTEINS"/>
    <property type="match status" value="1"/>
</dbReference>
<dbReference type="SMART" id="SM00357">
    <property type="entry name" value="CSP"/>
    <property type="match status" value="1"/>
</dbReference>
<dbReference type="EMBL" id="CP093365">
    <property type="protein sequence ID" value="UQS83783.1"/>
    <property type="molecule type" value="Genomic_DNA"/>
</dbReference>
<dbReference type="Pfam" id="PF00313">
    <property type="entry name" value="CSD"/>
    <property type="match status" value="1"/>
</dbReference>
<evidence type="ECO:0000256" key="1">
    <source>
        <dbReference type="ARBA" id="ARBA00004496"/>
    </source>
</evidence>
<evidence type="ECO:0000313" key="4">
    <source>
        <dbReference type="EMBL" id="UQS83783.1"/>
    </source>
</evidence>
<evidence type="ECO:0000259" key="3">
    <source>
        <dbReference type="PROSITE" id="PS51857"/>
    </source>
</evidence>